<keyword evidence="2 5" id="KW-0812">Transmembrane</keyword>
<sequence length="1098" mass="120841">MANSVLNYSRSLPVSESQPVISEEQATVKIKTEPGFKSKQENLSSTFTIAAAGLGLISDGYQNNLMTMANVVFKNIYGTEYSSTVSTRVSNALLVGAVLGQVFVGLICDRIGRKVALFATTALIVFGATLATAAHASTPAGLFWFLTVARGITGVGVGGEYPAGSTSASEAANERSPKNRGPIFVMVTNFVLSFGGPLAVSVFLIVLCAAGKNHLQTVWRVSFGIGIILPLGVFIVRMRMMSTILYKKGAIKHNVPYGLVVKRYWKSLIGTCCAWFLYDFVTFPNGVFSATIISSVIKDSDIKKTAEWQLLLGAIALPGIFVGAWLCNVIGRKNTLMLGFSGYLVFGLIIGCAYDKITSIVPLFVVFYGLMQSSGNMGPGDMMGLVSVESYPTAIRGTCYGISAALGKVGAAVDMTGVDLADEDAKFMEYLAVNGWQGRVGEDDDAELTVAVETEHQKAKKELKNSDATKLKGPSRNLLEESKIQSYLDRIAETGNTVTLADITRLRPNIHSDPETPEYEEEYNALIDRLCRSFSKKQLYSFVKMLEIEGSRRGSAKRHSAVQIVEDGWNWPSLAKVKARKRDWSEVLSQSFPLDPRQSFLILGKGAPLSLNAEGLRGALKQLEEHITFVKEDIVEEYYGISFEKPFPAELLHRISRLSGAFTETFGEGQIRISYRKSDPRAAFIAKRLLTHVLCDLETVTGSSILVHIPPEAPKSTPVPLAMFPSSYALYPFLSTRSLPWNVNASGAFRARKVAEWIGINPMEDVQKSGGLELGRGQVLDMEGNTADLRQKLFSHLPEPSGSNSRVVSASFGHVLLTPPPSSHASFIPPLQGSWPLSNLSRWIRERHIGRLFTPFLPAPVLQLTPQKQQLLHRLLYEAHPSGNTQQSTHIIEFEMVLPLATIDQNGITELARSNFDSRHEESSIYTTGTTHTRLDHICRIGNQFTVDLMLPDRPMDIRFSVFDSYILPQKLWPTELQKYFEDLSFFFYDGESNASPPNAPVTMFLNNVEYRLRSSVSVRQTQADTHAPQSKISIPAISESILDLEVDDKSTVCKINCHAPSTDEDWRAFLKGCDFMSAMRIPTSGKKFIDADADVAL</sequence>
<dbReference type="PANTHER" id="PTHR23508:SF10">
    <property type="entry name" value="CARBOXYLIC ACID TRANSPORTER PROTEIN HOMOLOG"/>
    <property type="match status" value="1"/>
</dbReference>
<feature type="transmembrane region" description="Helical" evidence="5">
    <location>
        <begin position="218"/>
        <end position="238"/>
    </location>
</feature>
<dbReference type="GO" id="GO:0005886">
    <property type="term" value="C:plasma membrane"/>
    <property type="evidence" value="ECO:0007669"/>
    <property type="project" value="TreeGrafter"/>
</dbReference>
<dbReference type="STRING" id="5353.A0A1Q3ELB3"/>
<dbReference type="Pfam" id="PF00083">
    <property type="entry name" value="Sugar_tr"/>
    <property type="match status" value="1"/>
</dbReference>
<comment type="caution">
    <text evidence="7">The sequence shown here is derived from an EMBL/GenBank/DDBJ whole genome shotgun (WGS) entry which is preliminary data.</text>
</comment>
<dbReference type="InterPro" id="IPR036259">
    <property type="entry name" value="MFS_trans_sf"/>
</dbReference>
<dbReference type="InterPro" id="IPR020846">
    <property type="entry name" value="MFS_dom"/>
</dbReference>
<evidence type="ECO:0000256" key="3">
    <source>
        <dbReference type="ARBA" id="ARBA00022989"/>
    </source>
</evidence>
<evidence type="ECO:0000256" key="5">
    <source>
        <dbReference type="SAM" id="Phobius"/>
    </source>
</evidence>
<reference evidence="7 8" key="2">
    <citation type="submission" date="2017-02" db="EMBL/GenBank/DDBJ databases">
        <title>A genome survey and senescence transcriptome analysis in Lentinula edodes.</title>
        <authorList>
            <person name="Sakamoto Y."/>
            <person name="Nakade K."/>
            <person name="Sato S."/>
            <person name="Yoshida Y."/>
            <person name="Miyazaki K."/>
            <person name="Natsume S."/>
            <person name="Konno N."/>
        </authorList>
    </citation>
    <scope>NUCLEOTIDE SEQUENCE [LARGE SCALE GENOMIC DNA]</scope>
    <source>
        <strain evidence="7 8">NBRC 111202</strain>
    </source>
</reference>
<evidence type="ECO:0000313" key="8">
    <source>
        <dbReference type="Proteomes" id="UP000188533"/>
    </source>
</evidence>
<comment type="subcellular location">
    <subcellularLocation>
        <location evidence="1">Membrane</location>
        <topology evidence="1">Multi-pass membrane protein</topology>
    </subcellularLocation>
</comment>
<organism evidence="7 8">
    <name type="scientific">Lentinula edodes</name>
    <name type="common">Shiitake mushroom</name>
    <name type="synonym">Lentinus edodes</name>
    <dbReference type="NCBI Taxonomy" id="5353"/>
    <lineage>
        <taxon>Eukaryota</taxon>
        <taxon>Fungi</taxon>
        <taxon>Dikarya</taxon>
        <taxon>Basidiomycota</taxon>
        <taxon>Agaricomycotina</taxon>
        <taxon>Agaricomycetes</taxon>
        <taxon>Agaricomycetidae</taxon>
        <taxon>Agaricales</taxon>
        <taxon>Marasmiineae</taxon>
        <taxon>Omphalotaceae</taxon>
        <taxon>Lentinula</taxon>
    </lineage>
</organism>
<accession>A0A1Q3ELB3</accession>
<dbReference type="InterPro" id="IPR005828">
    <property type="entry name" value="MFS_sugar_transport-like"/>
</dbReference>
<dbReference type="InterPro" id="IPR048401">
    <property type="entry name" value="SLS1_C"/>
</dbReference>
<name>A0A1Q3ELB3_LENED</name>
<dbReference type="PROSITE" id="PS50850">
    <property type="entry name" value="MFS"/>
    <property type="match status" value="1"/>
</dbReference>
<dbReference type="PANTHER" id="PTHR23508">
    <property type="entry name" value="CARBOXYLIC ACID TRANSPORTER PROTEIN HOMOLOG"/>
    <property type="match status" value="1"/>
</dbReference>
<evidence type="ECO:0000256" key="4">
    <source>
        <dbReference type="ARBA" id="ARBA00023136"/>
    </source>
</evidence>
<keyword evidence="4 5" id="KW-0472">Membrane</keyword>
<gene>
    <name evidence="7" type="ORF">LENED_010010</name>
</gene>
<dbReference type="GO" id="GO:0046943">
    <property type="term" value="F:carboxylic acid transmembrane transporter activity"/>
    <property type="evidence" value="ECO:0007669"/>
    <property type="project" value="TreeGrafter"/>
</dbReference>
<feature type="transmembrane region" description="Helical" evidence="5">
    <location>
        <begin position="89"/>
        <end position="108"/>
    </location>
</feature>
<keyword evidence="3 5" id="KW-1133">Transmembrane helix</keyword>
<keyword evidence="8" id="KW-1185">Reference proteome</keyword>
<reference evidence="7 8" key="1">
    <citation type="submission" date="2016-08" db="EMBL/GenBank/DDBJ databases">
        <authorList>
            <consortium name="Lentinula edodes genome sequencing consortium"/>
            <person name="Sakamoto Y."/>
            <person name="Nakade K."/>
            <person name="Sato S."/>
            <person name="Yoshida Y."/>
            <person name="Miyazaki K."/>
            <person name="Natsume S."/>
            <person name="Konno N."/>
        </authorList>
    </citation>
    <scope>NUCLEOTIDE SEQUENCE [LARGE SCALE GENOMIC DNA]</scope>
    <source>
        <strain evidence="7 8">NBRC 111202</strain>
    </source>
</reference>
<dbReference type="Pfam" id="PF20778">
    <property type="entry name" value="SLS1_C"/>
    <property type="match status" value="1"/>
</dbReference>
<feature type="transmembrane region" description="Helical" evidence="5">
    <location>
        <begin position="115"/>
        <end position="136"/>
    </location>
</feature>
<dbReference type="AlphaFoldDB" id="A0A1Q3ELB3"/>
<feature type="transmembrane region" description="Helical" evidence="5">
    <location>
        <begin position="183"/>
        <end position="206"/>
    </location>
</feature>
<feature type="domain" description="Major facilitator superfamily (MFS) profile" evidence="6">
    <location>
        <begin position="48"/>
        <end position="458"/>
    </location>
</feature>
<feature type="transmembrane region" description="Helical" evidence="5">
    <location>
        <begin position="272"/>
        <end position="297"/>
    </location>
</feature>
<evidence type="ECO:0000256" key="2">
    <source>
        <dbReference type="ARBA" id="ARBA00022692"/>
    </source>
</evidence>
<evidence type="ECO:0000256" key="1">
    <source>
        <dbReference type="ARBA" id="ARBA00004141"/>
    </source>
</evidence>
<dbReference type="SUPFAM" id="SSF103473">
    <property type="entry name" value="MFS general substrate transporter"/>
    <property type="match status" value="1"/>
</dbReference>
<feature type="transmembrane region" description="Helical" evidence="5">
    <location>
        <begin position="142"/>
        <end position="163"/>
    </location>
</feature>
<feature type="transmembrane region" description="Helical" evidence="5">
    <location>
        <begin position="343"/>
        <end position="370"/>
    </location>
</feature>
<evidence type="ECO:0000259" key="6">
    <source>
        <dbReference type="PROSITE" id="PS50850"/>
    </source>
</evidence>
<proteinExistence type="predicted"/>
<dbReference type="Gene3D" id="1.20.1250.20">
    <property type="entry name" value="MFS general substrate transporter like domains"/>
    <property type="match status" value="1"/>
</dbReference>
<protein>
    <submittedName>
        <fullName evidence="7">MFS Git1p-like glycerophosphoinositol permease</fullName>
    </submittedName>
</protein>
<dbReference type="Proteomes" id="UP000188533">
    <property type="component" value="Unassembled WGS sequence"/>
</dbReference>
<dbReference type="EMBL" id="BDGU01000546">
    <property type="protein sequence ID" value="GAW07979.1"/>
    <property type="molecule type" value="Genomic_DNA"/>
</dbReference>
<feature type="transmembrane region" description="Helical" evidence="5">
    <location>
        <begin position="309"/>
        <end position="331"/>
    </location>
</feature>
<evidence type="ECO:0000313" key="7">
    <source>
        <dbReference type="EMBL" id="GAW07979.1"/>
    </source>
</evidence>